<dbReference type="InterPro" id="IPR049052">
    <property type="entry name" value="nSTAND1"/>
</dbReference>
<dbReference type="EMBL" id="CP071839">
    <property type="protein sequence ID" value="QTE03007.1"/>
    <property type="molecule type" value="Genomic_DNA"/>
</dbReference>
<dbReference type="CDD" id="cd00200">
    <property type="entry name" value="WD40"/>
    <property type="match status" value="3"/>
</dbReference>
<feature type="transmembrane region" description="Helical" evidence="5">
    <location>
        <begin position="481"/>
        <end position="500"/>
    </location>
</feature>
<keyword evidence="1 3" id="KW-0853">WD repeat</keyword>
<dbReference type="SUPFAM" id="SSF50998">
    <property type="entry name" value="Quinoprotein alcohol dehydrogenase-like"/>
    <property type="match status" value="2"/>
</dbReference>
<dbReference type="PROSITE" id="PS50294">
    <property type="entry name" value="WD_REPEATS_REGION"/>
    <property type="match status" value="10"/>
</dbReference>
<dbReference type="InterPro" id="IPR020472">
    <property type="entry name" value="WD40_PAC1"/>
</dbReference>
<feature type="repeat" description="WD" evidence="3">
    <location>
        <begin position="925"/>
        <end position="968"/>
    </location>
</feature>
<evidence type="ECO:0000313" key="8">
    <source>
        <dbReference type="Proteomes" id="UP000663908"/>
    </source>
</evidence>
<dbReference type="Pfam" id="PF20703">
    <property type="entry name" value="nSTAND1"/>
    <property type="match status" value="1"/>
</dbReference>
<evidence type="ECO:0000313" key="7">
    <source>
        <dbReference type="EMBL" id="QTE03007.1"/>
    </source>
</evidence>
<name>A0ABX7U591_STRCY</name>
<feature type="repeat" description="WD" evidence="3">
    <location>
        <begin position="572"/>
        <end position="598"/>
    </location>
</feature>
<dbReference type="InterPro" id="IPR001680">
    <property type="entry name" value="WD40_rpt"/>
</dbReference>
<evidence type="ECO:0000256" key="3">
    <source>
        <dbReference type="PROSITE-ProRule" id="PRU00221"/>
    </source>
</evidence>
<dbReference type="SMART" id="SM00320">
    <property type="entry name" value="WD40"/>
    <property type="match status" value="14"/>
</dbReference>
<dbReference type="Gene3D" id="2.130.10.10">
    <property type="entry name" value="YVTN repeat-like/Quinoprotein amine dehydrogenase"/>
    <property type="match status" value="5"/>
</dbReference>
<feature type="compositionally biased region" description="Basic and acidic residues" evidence="4">
    <location>
        <begin position="43"/>
        <end position="58"/>
    </location>
</feature>
<dbReference type="InterPro" id="IPR027417">
    <property type="entry name" value="P-loop_NTPase"/>
</dbReference>
<dbReference type="Proteomes" id="UP000663908">
    <property type="component" value="Chromosome"/>
</dbReference>
<sequence length="1210" mass="129482">MAQRTGQGASTLSQAAAGERLPTLPVLLAYVHACGGDPEEWEERWREASAEAAAKPRTEDEDAEPPYRGLARFEPGDADLFFGRGQLTDRLLELTRSRRFTAVFGPSGSGKSSLLRAGLIPRLRIPEVAGPQPAAVRILTPGEHPLRVHERRLTPEDAGGDTWLIVDQFEELYTLCTDPAERNQFIDRLLAATDPASRLRVVIAVRADFLGRCAEHPALTAALQDETVLVGPMSRDELREAITKPAQAAGMIVERGLTARIIEEVEDEPGALPLMSHALLETWRRRKGRALTIEAYQAAGGLSGALARTAEDVHSRLTPSQADLARRVMLRLITPGEGTPDTRRPAPRTELDLGDPDDTDEVLEHLARARLLTLEQDTVDLTHEALIAAWPRLQAWINEARDRLRLHRQLTEAARTWDDLDRDPGALLRGTRLTAAEETFLLTDAESDLTAVEREFLTLSITGRRREQEAAGRTTRRLRQFTLALSVLLVLALAAGLIAWQQYGVSEQQRQQALTAQRVAVSRQLAAESDGLIGANPDLASLLAVQAYRASPTREATASLFAAAMLPLQHRLTGHTGSVESVAFSPDGHTLASGGVDGVRLWDTATGKARAILKTSGSVESVAFSPDGHTLASGESEGKGQPFDGEVLLWDTATGKPRTALKTPSAVESVAFSRDGHTLASGGVDARVRLWDTATGKLRTTLEGHTHTVESVAFSPDGHTLASSESGGKGEQSDGKVLLWDAAKGKLRTTLKAHIGGAEAVAFSRDGHTLASGGADAKVRLWDTATGKLRTTLKGHTDTVMGVAFSPDGHTLASGGGDQKVLLWDPATGRLRATLKGHTDIVESVAFSPDGRTLASTGDDKTVRLWDTAPGSPHATLQASGGVQSVAFSPDGRSLASGESDETAGEFDGEIRLWDTATDKLRTTLHGHISAVETVAFSPDGRTLASGGDDYDNAIRLWDMPTGKLRTTLNGHLDTVLSVAFSPDGHTLASSGGDGKVLLWDMTAGKLRTTLSGQSDILEWSAESVAFSPDGNSLAGAADDGKLRLWDTRTGNLRTAIEPEVGRAVSVAFSPDGRILASGWDDEKIRLWDTATGKLRATLNGHTGNIESLVFSPDGHTLASGGDDRTVRLWDIATGGLRTTLNGHTDTVKSLAFSPDGRTLASGGADEKVRLWDVSLSDPLSAMKKISQAVHRSLTQSERSAYLADQPPTD</sequence>
<accession>A0ABX7U591</accession>
<feature type="repeat" description="WD" evidence="3">
    <location>
        <begin position="1099"/>
        <end position="1140"/>
    </location>
</feature>
<feature type="repeat" description="WD" evidence="3">
    <location>
        <begin position="969"/>
        <end position="1010"/>
    </location>
</feature>
<feature type="repeat" description="WD" evidence="3">
    <location>
        <begin position="1024"/>
        <end position="1056"/>
    </location>
</feature>
<dbReference type="Pfam" id="PF00400">
    <property type="entry name" value="WD40"/>
    <property type="match status" value="14"/>
</dbReference>
<reference evidence="7 8" key="1">
    <citation type="submission" date="2021-03" db="EMBL/GenBank/DDBJ databases">
        <title>Complete genome sequence of Streptomyces cyanogenus S136, producer of anticancer angucycline landomycin A.</title>
        <authorList>
            <person name="Hrab P."/>
            <person name="Ruckert C."/>
            <person name="Busche T."/>
            <person name="Ostash I."/>
            <person name="Kalinowski J."/>
            <person name="Fedorenko V."/>
            <person name="Yushchuk O."/>
            <person name="Ostash B."/>
        </authorList>
    </citation>
    <scope>NUCLEOTIDE SEQUENCE [LARGE SCALE GENOMIC DNA]</scope>
    <source>
        <strain evidence="7 8">S136</strain>
    </source>
</reference>
<keyword evidence="2" id="KW-0677">Repeat</keyword>
<evidence type="ECO:0000256" key="2">
    <source>
        <dbReference type="ARBA" id="ARBA00022737"/>
    </source>
</evidence>
<dbReference type="PROSITE" id="PS50082">
    <property type="entry name" value="WD_REPEATS_2"/>
    <property type="match status" value="11"/>
</dbReference>
<feature type="region of interest" description="Disordered" evidence="4">
    <location>
        <begin position="711"/>
        <end position="733"/>
    </location>
</feature>
<gene>
    <name evidence="7" type="ORF">S1361_37075</name>
</gene>
<evidence type="ECO:0000256" key="5">
    <source>
        <dbReference type="SAM" id="Phobius"/>
    </source>
</evidence>
<dbReference type="PANTHER" id="PTHR19879">
    <property type="entry name" value="TRANSCRIPTION INITIATION FACTOR TFIID"/>
    <property type="match status" value="1"/>
</dbReference>
<evidence type="ECO:0000256" key="1">
    <source>
        <dbReference type="ARBA" id="ARBA00022574"/>
    </source>
</evidence>
<feature type="repeat" description="WD" evidence="3">
    <location>
        <begin position="835"/>
        <end position="876"/>
    </location>
</feature>
<evidence type="ECO:0000259" key="6">
    <source>
        <dbReference type="Pfam" id="PF20703"/>
    </source>
</evidence>
<dbReference type="InterPro" id="IPR015943">
    <property type="entry name" value="WD40/YVTN_repeat-like_dom_sf"/>
</dbReference>
<dbReference type="SUPFAM" id="SSF52540">
    <property type="entry name" value="P-loop containing nucleoside triphosphate hydrolases"/>
    <property type="match status" value="1"/>
</dbReference>
<dbReference type="InterPro" id="IPR019775">
    <property type="entry name" value="WD40_repeat_CS"/>
</dbReference>
<feature type="region of interest" description="Disordered" evidence="4">
    <location>
        <begin position="334"/>
        <end position="358"/>
    </location>
</feature>
<feature type="repeat" description="WD" evidence="3">
    <location>
        <begin position="665"/>
        <end position="701"/>
    </location>
</feature>
<feature type="compositionally biased region" description="Basic and acidic residues" evidence="4">
    <location>
        <begin position="340"/>
        <end position="351"/>
    </location>
</feature>
<keyword evidence="5" id="KW-0472">Membrane</keyword>
<dbReference type="PRINTS" id="PR00320">
    <property type="entry name" value="GPROTEINBRPT"/>
</dbReference>
<keyword evidence="8" id="KW-1185">Reference proteome</keyword>
<dbReference type="PANTHER" id="PTHR19879:SF9">
    <property type="entry name" value="TRANSCRIPTION INITIATION FACTOR TFIID SUBUNIT 5"/>
    <property type="match status" value="1"/>
</dbReference>
<dbReference type="SUPFAM" id="SSF50960">
    <property type="entry name" value="TolB, C-terminal domain"/>
    <property type="match status" value="1"/>
</dbReference>
<keyword evidence="5" id="KW-0812">Transmembrane</keyword>
<feature type="repeat" description="WD" evidence="3">
    <location>
        <begin position="1057"/>
        <end position="1098"/>
    </location>
</feature>
<feature type="domain" description="Novel STAND NTPase 1" evidence="6">
    <location>
        <begin position="66"/>
        <end position="424"/>
    </location>
</feature>
<keyword evidence="5" id="KW-1133">Transmembrane helix</keyword>
<evidence type="ECO:0000256" key="4">
    <source>
        <dbReference type="SAM" id="MobiDB-lite"/>
    </source>
</evidence>
<proteinExistence type="predicted"/>
<protein>
    <submittedName>
        <fullName evidence="7">Translocation protein TolB</fullName>
    </submittedName>
</protein>
<feature type="repeat" description="WD" evidence="3">
    <location>
        <begin position="751"/>
        <end position="792"/>
    </location>
</feature>
<feature type="repeat" description="WD" evidence="3">
    <location>
        <begin position="793"/>
        <end position="834"/>
    </location>
</feature>
<dbReference type="InterPro" id="IPR011047">
    <property type="entry name" value="Quinoprotein_ADH-like_sf"/>
</dbReference>
<dbReference type="PROSITE" id="PS00678">
    <property type="entry name" value="WD_REPEATS_1"/>
    <property type="match status" value="7"/>
</dbReference>
<feature type="region of interest" description="Disordered" evidence="4">
    <location>
        <begin position="41"/>
        <end position="67"/>
    </location>
</feature>
<feature type="repeat" description="WD" evidence="3">
    <location>
        <begin position="1141"/>
        <end position="1182"/>
    </location>
</feature>
<organism evidence="7 8">
    <name type="scientific">Streptomyces cyanogenus</name>
    <dbReference type="NCBI Taxonomy" id="80860"/>
    <lineage>
        <taxon>Bacteria</taxon>
        <taxon>Bacillati</taxon>
        <taxon>Actinomycetota</taxon>
        <taxon>Actinomycetes</taxon>
        <taxon>Kitasatosporales</taxon>
        <taxon>Streptomycetaceae</taxon>
        <taxon>Streptomyces</taxon>
    </lineage>
</organism>